<keyword evidence="6 7" id="KW-0408">Iron</keyword>
<sequence length="507" mass="57541">MFALLLLFAVSVVATDNNQWLPEMHQFVDFNDRTEGSSNGGLPLCYTDEFDGPLTNNKNFMQDITKLNRERIPERVVHAKGTGAFGYFELTHDMSHICKSEFLRSAGKRTPIAVRFSTGAGERGSSDFNRDSRGFSVKFYTKEGNFDLTGFHTQMYLYKDPLRASTIFHGIKRMPGTNLYNFNPYWDAVTLVPETLNFILNIYADNGIPLNYRHMPGFPIHTYQVENECGDYHFVRFHFMPDAGVKTIKTQDAMTLGATDPDHAIKDLYEAIKRGEFPSWTVSVQILTMDDVHKDGSNAFDPSRKLSSEKYPLHPVGKIVLNKNAKNFHEEIEQLAFCPCHLVPGILGAPDKLFESRVLFYKDTQLYRLGKNHNNIPVNCPLHNIYTYNRDGMPPVGKNGGDDPNYFPNSYNGPQPLMNKQSNCTSEARCPGLIQIKESPADNTDQIVEFYNDLTEEGREILSENLLMPLKTIDQFLQKKVVDIFTTNLPDLARRLAKGLNCTLQSN</sequence>
<dbReference type="SMART" id="SM01060">
    <property type="entry name" value="Catalase"/>
    <property type="match status" value="1"/>
</dbReference>
<dbReference type="GO" id="GO:0020037">
    <property type="term" value="F:heme binding"/>
    <property type="evidence" value="ECO:0007669"/>
    <property type="project" value="InterPro"/>
</dbReference>
<dbReference type="Proteomes" id="UP000838756">
    <property type="component" value="Unassembled WGS sequence"/>
</dbReference>
<protein>
    <submittedName>
        <fullName evidence="10">Jg24082 protein</fullName>
    </submittedName>
</protein>
<dbReference type="InterPro" id="IPR024711">
    <property type="entry name" value="Catalase_clade1/3"/>
</dbReference>
<keyword evidence="8" id="KW-0732">Signal</keyword>
<dbReference type="PIRSF" id="PIRSF038928">
    <property type="entry name" value="Catalase_clade1-3"/>
    <property type="match status" value="1"/>
</dbReference>
<evidence type="ECO:0000256" key="2">
    <source>
        <dbReference type="ARBA" id="ARBA00022559"/>
    </source>
</evidence>
<feature type="signal peptide" evidence="8">
    <location>
        <begin position="1"/>
        <end position="15"/>
    </location>
</feature>
<dbReference type="OrthoDB" id="6880011at2759"/>
<dbReference type="Pfam" id="PF00199">
    <property type="entry name" value="Catalase"/>
    <property type="match status" value="1"/>
</dbReference>
<dbReference type="AlphaFoldDB" id="A0A8S4RG61"/>
<dbReference type="InterPro" id="IPR011614">
    <property type="entry name" value="Catalase_core"/>
</dbReference>
<dbReference type="GO" id="GO:0046872">
    <property type="term" value="F:metal ion binding"/>
    <property type="evidence" value="ECO:0007669"/>
    <property type="project" value="UniProtKB-KW"/>
</dbReference>
<keyword evidence="5" id="KW-0560">Oxidoreductase</keyword>
<evidence type="ECO:0000256" key="4">
    <source>
        <dbReference type="ARBA" id="ARBA00022723"/>
    </source>
</evidence>
<dbReference type="PRINTS" id="PR00067">
    <property type="entry name" value="CATALASE"/>
</dbReference>
<dbReference type="GO" id="GO:0005777">
    <property type="term" value="C:peroxisome"/>
    <property type="evidence" value="ECO:0007669"/>
    <property type="project" value="TreeGrafter"/>
</dbReference>
<evidence type="ECO:0000256" key="1">
    <source>
        <dbReference type="ARBA" id="ARBA00005329"/>
    </source>
</evidence>
<dbReference type="SUPFAM" id="SSF56634">
    <property type="entry name" value="Heme-dependent catalase-like"/>
    <property type="match status" value="1"/>
</dbReference>
<dbReference type="GO" id="GO:0042542">
    <property type="term" value="P:response to hydrogen peroxide"/>
    <property type="evidence" value="ECO:0007669"/>
    <property type="project" value="TreeGrafter"/>
</dbReference>
<comment type="similarity">
    <text evidence="1">Belongs to the catalase family.</text>
</comment>
<evidence type="ECO:0000313" key="11">
    <source>
        <dbReference type="Proteomes" id="UP000838756"/>
    </source>
</evidence>
<evidence type="ECO:0000256" key="3">
    <source>
        <dbReference type="ARBA" id="ARBA00022617"/>
    </source>
</evidence>
<name>A0A8S4RG61_9NEOP</name>
<dbReference type="EMBL" id="CAKXAJ010025190">
    <property type="protein sequence ID" value="CAH2236187.1"/>
    <property type="molecule type" value="Genomic_DNA"/>
</dbReference>
<dbReference type="PROSITE" id="PS51402">
    <property type="entry name" value="CATALASE_3"/>
    <property type="match status" value="1"/>
</dbReference>
<evidence type="ECO:0000313" key="10">
    <source>
        <dbReference type="EMBL" id="CAH2236187.1"/>
    </source>
</evidence>
<feature type="binding site" description="axial binding residue" evidence="7">
    <location>
        <position position="361"/>
    </location>
    <ligand>
        <name>heme</name>
        <dbReference type="ChEBI" id="CHEBI:30413"/>
    </ligand>
    <ligandPart>
        <name>Fe</name>
        <dbReference type="ChEBI" id="CHEBI:18248"/>
    </ligandPart>
</feature>
<dbReference type="PANTHER" id="PTHR11465:SF9">
    <property type="entry name" value="CATALASE"/>
    <property type="match status" value="1"/>
</dbReference>
<dbReference type="Gene3D" id="2.40.180.10">
    <property type="entry name" value="Catalase core domain"/>
    <property type="match status" value="1"/>
</dbReference>
<dbReference type="GO" id="GO:0042744">
    <property type="term" value="P:hydrogen peroxide catabolic process"/>
    <property type="evidence" value="ECO:0007669"/>
    <property type="project" value="TreeGrafter"/>
</dbReference>
<dbReference type="GO" id="GO:0005739">
    <property type="term" value="C:mitochondrion"/>
    <property type="evidence" value="ECO:0007669"/>
    <property type="project" value="TreeGrafter"/>
</dbReference>
<evidence type="ECO:0000259" key="9">
    <source>
        <dbReference type="SMART" id="SM01060"/>
    </source>
</evidence>
<comment type="cofactor">
    <cofactor evidence="7">
        <name>heme</name>
        <dbReference type="ChEBI" id="CHEBI:30413"/>
    </cofactor>
</comment>
<keyword evidence="3 7" id="KW-0349">Heme</keyword>
<feature type="chain" id="PRO_5035725581" evidence="8">
    <location>
        <begin position="16"/>
        <end position="507"/>
    </location>
</feature>
<dbReference type="GO" id="GO:0004096">
    <property type="term" value="F:catalase activity"/>
    <property type="evidence" value="ECO:0007669"/>
    <property type="project" value="InterPro"/>
</dbReference>
<feature type="domain" description="Catalase core" evidence="9">
    <location>
        <begin position="37"/>
        <end position="415"/>
    </location>
</feature>
<keyword evidence="4 7" id="KW-0479">Metal-binding</keyword>
<comment type="caution">
    <text evidence="10">The sequence shown here is derived from an EMBL/GenBank/DDBJ whole genome shotgun (WGS) entry which is preliminary data.</text>
</comment>
<accession>A0A8S4RG61</accession>
<evidence type="ECO:0000256" key="6">
    <source>
        <dbReference type="ARBA" id="ARBA00023004"/>
    </source>
</evidence>
<reference evidence="10" key="1">
    <citation type="submission" date="2022-03" db="EMBL/GenBank/DDBJ databases">
        <authorList>
            <person name="Lindestad O."/>
        </authorList>
    </citation>
    <scope>NUCLEOTIDE SEQUENCE</scope>
</reference>
<evidence type="ECO:0000256" key="8">
    <source>
        <dbReference type="SAM" id="SignalP"/>
    </source>
</evidence>
<dbReference type="InterPro" id="IPR018028">
    <property type="entry name" value="Catalase"/>
</dbReference>
<evidence type="ECO:0000256" key="7">
    <source>
        <dbReference type="PIRSR" id="PIRSR038928-2"/>
    </source>
</evidence>
<evidence type="ECO:0000256" key="5">
    <source>
        <dbReference type="ARBA" id="ARBA00023002"/>
    </source>
</evidence>
<proteinExistence type="inferred from homology"/>
<dbReference type="PANTHER" id="PTHR11465">
    <property type="entry name" value="CATALASE"/>
    <property type="match status" value="1"/>
</dbReference>
<organism evidence="10 11">
    <name type="scientific">Pararge aegeria aegeria</name>
    <dbReference type="NCBI Taxonomy" id="348720"/>
    <lineage>
        <taxon>Eukaryota</taxon>
        <taxon>Metazoa</taxon>
        <taxon>Ecdysozoa</taxon>
        <taxon>Arthropoda</taxon>
        <taxon>Hexapoda</taxon>
        <taxon>Insecta</taxon>
        <taxon>Pterygota</taxon>
        <taxon>Neoptera</taxon>
        <taxon>Endopterygota</taxon>
        <taxon>Lepidoptera</taxon>
        <taxon>Glossata</taxon>
        <taxon>Ditrysia</taxon>
        <taxon>Papilionoidea</taxon>
        <taxon>Nymphalidae</taxon>
        <taxon>Satyrinae</taxon>
        <taxon>Satyrini</taxon>
        <taxon>Parargina</taxon>
        <taxon>Pararge</taxon>
    </lineage>
</organism>
<keyword evidence="11" id="KW-1185">Reference proteome</keyword>
<dbReference type="InterPro" id="IPR020835">
    <property type="entry name" value="Catalase_sf"/>
</dbReference>
<gene>
    <name evidence="10" type="primary">jg24082</name>
    <name evidence="10" type="ORF">PAEG_LOCUS13665</name>
</gene>
<keyword evidence="2" id="KW-0575">Peroxidase</keyword>